<sequence length="53" mass="6003">MNIEHRKYDTQIKYTINGNFNLTTSAGKHDDHSQLWYLIPVTPATGNGTDVPQ</sequence>
<organism evidence="1 2">
    <name type="scientific">Rotaria magnacalcarata</name>
    <dbReference type="NCBI Taxonomy" id="392030"/>
    <lineage>
        <taxon>Eukaryota</taxon>
        <taxon>Metazoa</taxon>
        <taxon>Spiralia</taxon>
        <taxon>Gnathifera</taxon>
        <taxon>Rotifera</taxon>
        <taxon>Eurotatoria</taxon>
        <taxon>Bdelloidea</taxon>
        <taxon>Philodinida</taxon>
        <taxon>Philodinidae</taxon>
        <taxon>Rotaria</taxon>
    </lineage>
</organism>
<comment type="caution">
    <text evidence="1">The sequence shown here is derived from an EMBL/GenBank/DDBJ whole genome shotgun (WGS) entry which is preliminary data.</text>
</comment>
<feature type="non-terminal residue" evidence="1">
    <location>
        <position position="53"/>
    </location>
</feature>
<accession>A0A8S2RXT1</accession>
<evidence type="ECO:0000313" key="2">
    <source>
        <dbReference type="Proteomes" id="UP000681720"/>
    </source>
</evidence>
<name>A0A8S2RXT1_9BILA</name>
<dbReference type="EMBL" id="CAJOBJ010017883">
    <property type="protein sequence ID" value="CAF4195127.1"/>
    <property type="molecule type" value="Genomic_DNA"/>
</dbReference>
<evidence type="ECO:0000313" key="1">
    <source>
        <dbReference type="EMBL" id="CAF4195127.1"/>
    </source>
</evidence>
<proteinExistence type="predicted"/>
<gene>
    <name evidence="1" type="ORF">GIL414_LOCUS21377</name>
</gene>
<reference evidence="1" key="1">
    <citation type="submission" date="2021-02" db="EMBL/GenBank/DDBJ databases">
        <authorList>
            <person name="Nowell W R."/>
        </authorList>
    </citation>
    <scope>NUCLEOTIDE SEQUENCE</scope>
</reference>
<protein>
    <submittedName>
        <fullName evidence="1">Uncharacterized protein</fullName>
    </submittedName>
</protein>
<dbReference type="Proteomes" id="UP000681720">
    <property type="component" value="Unassembled WGS sequence"/>
</dbReference>
<dbReference type="AlphaFoldDB" id="A0A8S2RXT1"/>